<evidence type="ECO:0000256" key="2">
    <source>
        <dbReference type="ARBA" id="ARBA00022618"/>
    </source>
</evidence>
<evidence type="ECO:0000256" key="1">
    <source>
        <dbReference type="ARBA" id="ARBA00022475"/>
    </source>
</evidence>
<dbReference type="InterPro" id="IPR011922">
    <property type="entry name" value="Cell_div_FtsL"/>
</dbReference>
<name>A0ABT2WH61_9BACI</name>
<keyword evidence="3 7" id="KW-0812">Transmembrane</keyword>
<evidence type="ECO:0000313" key="11">
    <source>
        <dbReference type="Proteomes" id="UP001208656"/>
    </source>
</evidence>
<comment type="subcellular location">
    <subcellularLocation>
        <location evidence="7">Cell membrane</location>
        <topology evidence="7">Single-pass type II membrane protein</topology>
    </subcellularLocation>
    <text evidence="7">Localizes to the division septum where it forms a ring structure.</text>
</comment>
<dbReference type="Proteomes" id="UP001208656">
    <property type="component" value="Unassembled WGS sequence"/>
</dbReference>
<evidence type="ECO:0000256" key="5">
    <source>
        <dbReference type="ARBA" id="ARBA00023136"/>
    </source>
</evidence>
<keyword evidence="5 7" id="KW-0472">Membrane</keyword>
<dbReference type="RefSeq" id="WP_263061951.1">
    <property type="nucleotide sequence ID" value="NZ_JAOUSE010000037.1"/>
</dbReference>
<keyword evidence="2 7" id="KW-0132">Cell division</keyword>
<keyword evidence="4 7" id="KW-1133">Transmembrane helix</keyword>
<organism evidence="10 11">
    <name type="scientific">Pallidibacillus thermolactis</name>
    <dbReference type="NCBI Taxonomy" id="251051"/>
    <lineage>
        <taxon>Bacteria</taxon>
        <taxon>Bacillati</taxon>
        <taxon>Bacillota</taxon>
        <taxon>Bacilli</taxon>
        <taxon>Bacillales</taxon>
        <taxon>Bacillaceae</taxon>
        <taxon>Pallidibacillus</taxon>
    </lineage>
</organism>
<dbReference type="HAMAP" id="MF_00910">
    <property type="entry name" value="FtsL"/>
    <property type="match status" value="1"/>
</dbReference>
<dbReference type="EMBL" id="JAOUSE010000037">
    <property type="protein sequence ID" value="MCU9595035.1"/>
    <property type="molecule type" value="Genomic_DNA"/>
</dbReference>
<evidence type="ECO:0000256" key="6">
    <source>
        <dbReference type="ARBA" id="ARBA00023306"/>
    </source>
</evidence>
<dbReference type="GO" id="GO:0051301">
    <property type="term" value="P:cell division"/>
    <property type="evidence" value="ECO:0007669"/>
    <property type="project" value="UniProtKB-KW"/>
</dbReference>
<dbReference type="InterPro" id="IPR007060">
    <property type="entry name" value="FtsL/DivIC"/>
</dbReference>
<keyword evidence="9" id="KW-0175">Coiled coil</keyword>
<keyword evidence="11" id="KW-1185">Reference proteome</keyword>
<proteinExistence type="inferred from homology"/>
<gene>
    <name evidence="7 10" type="primary">ftsL</name>
    <name evidence="10" type="ORF">OEV82_11370</name>
</gene>
<evidence type="ECO:0000256" key="3">
    <source>
        <dbReference type="ARBA" id="ARBA00022692"/>
    </source>
</evidence>
<evidence type="ECO:0000256" key="4">
    <source>
        <dbReference type="ARBA" id="ARBA00022989"/>
    </source>
</evidence>
<protein>
    <recommendedName>
        <fullName evidence="7 8">Cell division protein FtsL</fullName>
    </recommendedName>
</protein>
<evidence type="ECO:0000313" key="10">
    <source>
        <dbReference type="EMBL" id="MCU9595035.1"/>
    </source>
</evidence>
<evidence type="ECO:0000256" key="8">
    <source>
        <dbReference type="NCBIfam" id="TIGR02209"/>
    </source>
</evidence>
<evidence type="ECO:0000256" key="9">
    <source>
        <dbReference type="SAM" id="Coils"/>
    </source>
</evidence>
<dbReference type="NCBIfam" id="TIGR02209">
    <property type="entry name" value="ftsL_broad"/>
    <property type="match status" value="1"/>
</dbReference>
<dbReference type="Pfam" id="PF04977">
    <property type="entry name" value="DivIC"/>
    <property type="match status" value="1"/>
</dbReference>
<accession>A0ABT2WH61</accession>
<comment type="function">
    <text evidence="7">Essential cell division protein.</text>
</comment>
<evidence type="ECO:0000256" key="7">
    <source>
        <dbReference type="HAMAP-Rule" id="MF_00910"/>
    </source>
</evidence>
<keyword evidence="1 7" id="KW-1003">Cell membrane</keyword>
<keyword evidence="6 7" id="KW-0131">Cell cycle</keyword>
<comment type="caution">
    <text evidence="10">The sequence shown here is derived from an EMBL/GenBank/DDBJ whole genome shotgun (WGS) entry which is preliminary data.</text>
</comment>
<comment type="similarity">
    <text evidence="7">Belongs to the FtsL family.</text>
</comment>
<sequence length="119" mass="13943">MSNLAKKYHIQEVVQPEQKPKKRIVKKKRRITKGEKYIYILFGIVCFCLSYFIISNQTSIYKVNREIQVMDAKIVEQSKEMEELQGQVDELLEYGRVLKVAKEQGLELQKNNVKAVPKP</sequence>
<feature type="coiled-coil region" evidence="9">
    <location>
        <begin position="67"/>
        <end position="94"/>
    </location>
</feature>
<reference evidence="10 11" key="1">
    <citation type="submission" date="2022-10" db="EMBL/GenBank/DDBJ databases">
        <title>Description of Fervidibacillus gen. nov. in the family Fervidibacillaceae fam. nov. with two species, Fervidibacillus albus sp. nov., and Fervidibacillus halotolerans sp. nov., isolated from tidal flat sediments.</title>
        <authorList>
            <person name="Kwon K.K."/>
            <person name="Yang S.-H."/>
        </authorList>
    </citation>
    <scope>NUCLEOTIDE SEQUENCE [LARGE SCALE GENOMIC DNA]</scope>
    <source>
        <strain evidence="10 11">DSM 23332</strain>
    </source>
</reference>
<feature type="transmembrane region" description="Helical" evidence="7">
    <location>
        <begin position="37"/>
        <end position="54"/>
    </location>
</feature>